<dbReference type="GO" id="GO:0004300">
    <property type="term" value="F:enoyl-CoA hydratase activity"/>
    <property type="evidence" value="ECO:0007669"/>
    <property type="project" value="UniProtKB-EC"/>
</dbReference>
<reference evidence="2 3" key="1">
    <citation type="submission" date="2024-02" db="EMBL/GenBank/DDBJ databases">
        <title>Seven novel Bacillus-like species.</title>
        <authorList>
            <person name="Liu G."/>
        </authorList>
    </citation>
    <scope>NUCLEOTIDE SEQUENCE [LARGE SCALE GENOMIC DNA]</scope>
    <source>
        <strain evidence="2 3">FJAT-52991</strain>
    </source>
</reference>
<protein>
    <submittedName>
        <fullName evidence="2">Enoyl-CoA hydratase</fullName>
        <ecNumber evidence="2">4.2.1.17</ecNumber>
    </submittedName>
</protein>
<dbReference type="InterPro" id="IPR014748">
    <property type="entry name" value="Enoyl-CoA_hydra_C"/>
</dbReference>
<dbReference type="SUPFAM" id="SSF52096">
    <property type="entry name" value="ClpP/crotonase"/>
    <property type="match status" value="1"/>
</dbReference>
<dbReference type="CDD" id="cd06558">
    <property type="entry name" value="crotonase-like"/>
    <property type="match status" value="1"/>
</dbReference>
<dbReference type="Proteomes" id="UP001387364">
    <property type="component" value="Chromosome"/>
</dbReference>
<evidence type="ECO:0000256" key="1">
    <source>
        <dbReference type="ARBA" id="ARBA00005254"/>
    </source>
</evidence>
<dbReference type="EMBL" id="CP147404">
    <property type="protein sequence ID" value="WXB93932.1"/>
    <property type="molecule type" value="Genomic_DNA"/>
</dbReference>
<keyword evidence="2" id="KW-0456">Lyase</keyword>
<name>A0ABZ2N8L2_9BACI</name>
<dbReference type="EC" id="4.2.1.17" evidence="2"/>
<gene>
    <name evidence="2" type="ORF">WDJ61_04690</name>
</gene>
<sequence>MDKFETVKCDINGGVARITLSRPQSMNALNVQMMEELLTCLQEVSRDNQVKVVVLSGKGDAFSSGGDIKQMLTGLDEQQFFTVMDVISDLVTTLYKMPKVTIAAIHGAAAGLGLSLALAADYVICGDQTKIAMNFIGIGLIPDGAGHFMMERRVGEVKAKQLIWEGKVMSGLEAEAIGLVDQTAEESQLAEKVDQLIGYIKQKPLKAMIATKKIYAELQEAKLIQSLQLEKQAQLNMRQTQDHQEGIQAFIEKRKPVFTGR</sequence>
<evidence type="ECO:0000313" key="2">
    <source>
        <dbReference type="EMBL" id="WXB93932.1"/>
    </source>
</evidence>
<dbReference type="InterPro" id="IPR029045">
    <property type="entry name" value="ClpP/crotonase-like_dom_sf"/>
</dbReference>
<dbReference type="PANTHER" id="PTHR43459">
    <property type="entry name" value="ENOYL-COA HYDRATASE"/>
    <property type="match status" value="1"/>
</dbReference>
<dbReference type="PANTHER" id="PTHR43459:SF1">
    <property type="entry name" value="EG:BACN32G11.4 PROTEIN"/>
    <property type="match status" value="1"/>
</dbReference>
<evidence type="ECO:0000313" key="3">
    <source>
        <dbReference type="Proteomes" id="UP001387364"/>
    </source>
</evidence>
<dbReference type="NCBIfam" id="NF005804">
    <property type="entry name" value="PRK07659.1"/>
    <property type="match status" value="1"/>
</dbReference>
<dbReference type="Gene3D" id="3.90.226.10">
    <property type="entry name" value="2-enoyl-CoA Hydratase, Chain A, domain 1"/>
    <property type="match status" value="1"/>
</dbReference>
<comment type="similarity">
    <text evidence="1">Belongs to the enoyl-CoA hydratase/isomerase family.</text>
</comment>
<dbReference type="Gene3D" id="1.10.12.10">
    <property type="entry name" value="Lyase 2-enoyl-coa Hydratase, Chain A, domain 2"/>
    <property type="match status" value="1"/>
</dbReference>
<accession>A0ABZ2N8L2</accession>
<organism evidence="2 3">
    <name type="scientific">Bacillus kandeliae</name>
    <dbReference type="NCBI Taxonomy" id="3129297"/>
    <lineage>
        <taxon>Bacteria</taxon>
        <taxon>Bacillati</taxon>
        <taxon>Bacillota</taxon>
        <taxon>Bacilli</taxon>
        <taxon>Bacillales</taxon>
        <taxon>Bacillaceae</taxon>
        <taxon>Bacillus</taxon>
    </lineage>
</organism>
<dbReference type="InterPro" id="IPR001753">
    <property type="entry name" value="Enoyl-CoA_hydra/iso"/>
</dbReference>
<proteinExistence type="inferred from homology"/>
<dbReference type="Pfam" id="PF00378">
    <property type="entry name" value="ECH_1"/>
    <property type="match status" value="1"/>
</dbReference>
<dbReference type="RefSeq" id="WP_338753484.1">
    <property type="nucleotide sequence ID" value="NZ_CP147404.1"/>
</dbReference>
<keyword evidence="3" id="KW-1185">Reference proteome</keyword>